<evidence type="ECO:0000259" key="16">
    <source>
        <dbReference type="Pfam" id="PF04831"/>
    </source>
</evidence>
<comment type="similarity">
    <text evidence="4">Belongs to the popeye family.</text>
</comment>
<dbReference type="SUPFAM" id="SSF51206">
    <property type="entry name" value="cAMP-binding domain-like"/>
    <property type="match status" value="1"/>
</dbReference>
<dbReference type="InterPro" id="IPR055272">
    <property type="entry name" value="POPDC1-3_dom"/>
</dbReference>
<evidence type="ECO:0000313" key="18">
    <source>
        <dbReference type="Proteomes" id="UP001623349"/>
    </source>
</evidence>
<evidence type="ECO:0000313" key="17">
    <source>
        <dbReference type="EMBL" id="GAB1295084.1"/>
    </source>
</evidence>
<gene>
    <name evidence="17" type="ORF">APTSU1_001031800</name>
</gene>
<reference evidence="17 18" key="1">
    <citation type="submission" date="2024-08" db="EMBL/GenBank/DDBJ databases">
        <title>The draft genome of Apodemus speciosus.</title>
        <authorList>
            <person name="Nabeshima K."/>
            <person name="Suzuki S."/>
            <person name="Onuma M."/>
        </authorList>
    </citation>
    <scope>NUCLEOTIDE SEQUENCE [LARGE SCALE GENOMIC DNA]</scope>
    <source>
        <strain evidence="17">IB14-021</strain>
    </source>
</reference>
<evidence type="ECO:0000256" key="9">
    <source>
        <dbReference type="ARBA" id="ARBA00022889"/>
    </source>
</evidence>
<feature type="region of interest" description="Disordered" evidence="14">
    <location>
        <begin position="316"/>
        <end position="401"/>
    </location>
</feature>
<keyword evidence="9" id="KW-0130">Cell adhesion</keyword>
<organism evidence="17 18">
    <name type="scientific">Apodemus speciosus</name>
    <name type="common">Large Japanese field mouse</name>
    <dbReference type="NCBI Taxonomy" id="105296"/>
    <lineage>
        <taxon>Eukaryota</taxon>
        <taxon>Metazoa</taxon>
        <taxon>Chordata</taxon>
        <taxon>Craniata</taxon>
        <taxon>Vertebrata</taxon>
        <taxon>Euteleostomi</taxon>
        <taxon>Mammalia</taxon>
        <taxon>Eutheria</taxon>
        <taxon>Euarchontoglires</taxon>
        <taxon>Glires</taxon>
        <taxon>Rodentia</taxon>
        <taxon>Myomorpha</taxon>
        <taxon>Muroidea</taxon>
        <taxon>Muridae</taxon>
        <taxon>Murinae</taxon>
        <taxon>Apodemus</taxon>
    </lineage>
</organism>
<comment type="subcellular location">
    <subcellularLocation>
        <location evidence="3">Cell junction</location>
        <location evidence="3">Tight junction</location>
    </subcellularLocation>
    <subcellularLocation>
        <location evidence="1">Lateral cell membrane</location>
    </subcellularLocation>
    <subcellularLocation>
        <location evidence="2">Membrane</location>
        <topology evidence="2">Multi-pass membrane protein</topology>
    </subcellularLocation>
</comment>
<keyword evidence="8 15" id="KW-0812">Transmembrane</keyword>
<dbReference type="InterPro" id="IPR006916">
    <property type="entry name" value="POPDC1-3"/>
</dbReference>
<dbReference type="PANTHER" id="PTHR12101:SF17">
    <property type="entry name" value="BLOOD VESSEL EPICARDIAL SUBSTANCE"/>
    <property type="match status" value="1"/>
</dbReference>
<dbReference type="Pfam" id="PF04831">
    <property type="entry name" value="POPDC1-3"/>
    <property type="match status" value="1"/>
</dbReference>
<accession>A0ABQ0F738</accession>
<dbReference type="Proteomes" id="UP001623349">
    <property type="component" value="Unassembled WGS sequence"/>
</dbReference>
<evidence type="ECO:0000256" key="4">
    <source>
        <dbReference type="ARBA" id="ARBA00007146"/>
    </source>
</evidence>
<evidence type="ECO:0000256" key="5">
    <source>
        <dbReference type="ARBA" id="ARBA00022427"/>
    </source>
</evidence>
<evidence type="ECO:0000256" key="1">
    <source>
        <dbReference type="ARBA" id="ARBA00004124"/>
    </source>
</evidence>
<keyword evidence="18" id="KW-1185">Reference proteome</keyword>
<comment type="caution">
    <text evidence="17">The sequence shown here is derived from an EMBL/GenBank/DDBJ whole genome shotgun (WGS) entry which is preliminary data.</text>
</comment>
<feature type="transmembrane region" description="Helical" evidence="15">
    <location>
        <begin position="93"/>
        <end position="113"/>
    </location>
</feature>
<dbReference type="InterPro" id="IPR018490">
    <property type="entry name" value="cNMP-bd_dom_sf"/>
</dbReference>
<evidence type="ECO:0000256" key="13">
    <source>
        <dbReference type="ARBA" id="ARBA00023180"/>
    </source>
</evidence>
<feature type="domain" description="POPDC1-3" evidence="16">
    <location>
        <begin position="41"/>
        <end position="266"/>
    </location>
</feature>
<dbReference type="EMBL" id="BAAFST010000010">
    <property type="protein sequence ID" value="GAB1295084.1"/>
    <property type="molecule type" value="Genomic_DNA"/>
</dbReference>
<name>A0ABQ0F738_APOSI</name>
<evidence type="ECO:0000256" key="12">
    <source>
        <dbReference type="ARBA" id="ARBA00023136"/>
    </source>
</evidence>
<feature type="compositionally biased region" description="Polar residues" evidence="14">
    <location>
        <begin position="316"/>
        <end position="343"/>
    </location>
</feature>
<dbReference type="PANTHER" id="PTHR12101">
    <property type="entry name" value="POPEYE DOMAIN CONTAINING PROTEIN"/>
    <property type="match status" value="1"/>
</dbReference>
<evidence type="ECO:0000256" key="15">
    <source>
        <dbReference type="SAM" id="Phobius"/>
    </source>
</evidence>
<keyword evidence="12 15" id="KW-0472">Membrane</keyword>
<evidence type="ECO:0000256" key="10">
    <source>
        <dbReference type="ARBA" id="ARBA00022949"/>
    </source>
</evidence>
<keyword evidence="11 15" id="KW-1133">Transmembrane helix</keyword>
<feature type="transmembrane region" description="Helical" evidence="15">
    <location>
        <begin position="40"/>
        <end position="60"/>
    </location>
</feature>
<feature type="compositionally biased region" description="Acidic residues" evidence="14">
    <location>
        <begin position="377"/>
        <end position="386"/>
    </location>
</feature>
<evidence type="ECO:0000256" key="11">
    <source>
        <dbReference type="ARBA" id="ARBA00022989"/>
    </source>
</evidence>
<protein>
    <submittedName>
        <fullName evidence="17">Blood vessel epicardial substance</fullName>
    </submittedName>
</protein>
<evidence type="ECO:0000256" key="7">
    <source>
        <dbReference type="ARBA" id="ARBA00022475"/>
    </source>
</evidence>
<keyword evidence="7" id="KW-1003">Cell membrane</keyword>
<keyword evidence="6" id="KW-0217">Developmental protein</keyword>
<keyword evidence="10" id="KW-0965">Cell junction</keyword>
<evidence type="ECO:0000256" key="2">
    <source>
        <dbReference type="ARBA" id="ARBA00004141"/>
    </source>
</evidence>
<evidence type="ECO:0000256" key="3">
    <source>
        <dbReference type="ARBA" id="ARBA00004435"/>
    </source>
</evidence>
<evidence type="ECO:0000256" key="8">
    <source>
        <dbReference type="ARBA" id="ARBA00022692"/>
    </source>
</evidence>
<keyword evidence="5" id="KW-0796">Tight junction</keyword>
<sequence>MNYTESSPLAQSTVAGFMPELESLTPVPSNETTCENWREIHHLVFHVANVCFAVGLLIPTSLHLHMILLRAMLSIGCSLYVVWATLYRCALDMMIWNSVFLGINILHLSYLLYKKRPVKIEKELGGVYHRLFEPLRVPPDLFRRLTGQFCMIQTLKRGQVYATEDKTSVDDRLSILLKGRMKVSYRGHFLHNIYPCAFIDSPEFRSTQMHKGQKFQVTIVADDNCRFLCWSRERLTYFLESEPFLYEIFRYLIGKDITNKLYSLNDPTLNDKKVKKLEPQMSLCTQISMLEMRNSITSSSDGEDGLHHFLRGSSSTASLQVGQQDVSGGKGTFSSPNKQSSVPRTHVLDRKKQLTRKCPAVSSPQQRASAKMKPIEEGVEEDDDEVFVPVSPDALRVRGLP</sequence>
<keyword evidence="13" id="KW-0325">Glycoprotein</keyword>
<evidence type="ECO:0000256" key="6">
    <source>
        <dbReference type="ARBA" id="ARBA00022473"/>
    </source>
</evidence>
<feature type="transmembrane region" description="Helical" evidence="15">
    <location>
        <begin position="67"/>
        <end position="87"/>
    </location>
</feature>
<evidence type="ECO:0000256" key="14">
    <source>
        <dbReference type="SAM" id="MobiDB-lite"/>
    </source>
</evidence>
<proteinExistence type="inferred from homology"/>